<gene>
    <name evidence="1" type="ORF">K3718_21315</name>
</gene>
<dbReference type="Proteomes" id="UP001058514">
    <property type="component" value="Plasmid unnamed6"/>
</dbReference>
<reference evidence="1" key="1">
    <citation type="submission" date="2021-08" db="EMBL/GenBank/DDBJ databases">
        <authorList>
            <person name="Nwanade C."/>
            <person name="Wang M."/>
            <person name="Masoudi A."/>
            <person name="Yu Z."/>
            <person name="Liu J."/>
        </authorList>
    </citation>
    <scope>NUCLEOTIDE SEQUENCE</scope>
    <source>
        <strain evidence="1">S166</strain>
        <plasmid evidence="1">unnamed6</plasmid>
    </source>
</reference>
<dbReference type="RefSeq" id="WP_259966446.1">
    <property type="nucleotide sequence ID" value="NZ_CP081057.1"/>
</dbReference>
<organism evidence="1 2">
    <name type="scientific">Leisingera aquaemixtae</name>
    <dbReference type="NCBI Taxonomy" id="1396826"/>
    <lineage>
        <taxon>Bacteria</taxon>
        <taxon>Pseudomonadati</taxon>
        <taxon>Pseudomonadota</taxon>
        <taxon>Alphaproteobacteria</taxon>
        <taxon>Rhodobacterales</taxon>
        <taxon>Roseobacteraceae</taxon>
        <taxon>Leisingera</taxon>
    </lineage>
</organism>
<geneLocation type="plasmid" evidence="1 2">
    <name>unnamed6</name>
</geneLocation>
<dbReference type="EMBL" id="CP081057">
    <property type="protein sequence ID" value="UWQ44034.1"/>
    <property type="molecule type" value="Genomic_DNA"/>
</dbReference>
<accession>A0ABY5WR58</accession>
<evidence type="ECO:0000313" key="2">
    <source>
        <dbReference type="Proteomes" id="UP001058514"/>
    </source>
</evidence>
<evidence type="ECO:0000313" key="1">
    <source>
        <dbReference type="EMBL" id="UWQ44034.1"/>
    </source>
</evidence>
<sequence length="53" mass="5862">MNKIISSLRSILKSLTTKAKISISVVLSIPGFLKVEVSYARDLTKPNKEKEDA</sequence>
<proteinExistence type="predicted"/>
<keyword evidence="1" id="KW-0614">Plasmid</keyword>
<protein>
    <recommendedName>
        <fullName evidence="3">Cyclic lactone autoinducer peptide</fullName>
    </recommendedName>
</protein>
<keyword evidence="2" id="KW-1185">Reference proteome</keyword>
<name>A0ABY5WR58_9RHOB</name>
<evidence type="ECO:0008006" key="3">
    <source>
        <dbReference type="Google" id="ProtNLM"/>
    </source>
</evidence>